<proteinExistence type="inferred from homology"/>
<evidence type="ECO:0000313" key="9">
    <source>
        <dbReference type="EMBL" id="TWW65837.1"/>
    </source>
</evidence>
<accession>A0A5C6NJN4</accession>
<dbReference type="Proteomes" id="UP000324091">
    <property type="component" value="Chromosome 21"/>
</dbReference>
<protein>
    <recommendedName>
        <fullName evidence="3">Vacuolar protein sorting-associated protein 52 homolog</fullName>
    </recommendedName>
</protein>
<dbReference type="InterPro" id="IPR048361">
    <property type="entry name" value="Vps52_C"/>
</dbReference>
<evidence type="ECO:0000256" key="6">
    <source>
        <dbReference type="ARBA" id="ARBA00023034"/>
    </source>
</evidence>
<keyword evidence="5" id="KW-0653">Protein transport</keyword>
<evidence type="ECO:0000256" key="3">
    <source>
        <dbReference type="ARBA" id="ARBA00017083"/>
    </source>
</evidence>
<dbReference type="GO" id="GO:0005829">
    <property type="term" value="C:cytosol"/>
    <property type="evidence" value="ECO:0007669"/>
    <property type="project" value="GOC"/>
</dbReference>
<feature type="domain" description="Vps52 coiled-coil" evidence="7">
    <location>
        <begin position="256"/>
        <end position="296"/>
    </location>
</feature>
<comment type="subcellular location">
    <subcellularLocation>
        <location evidence="1">Golgi apparatus</location>
        <location evidence="1">trans-Golgi network</location>
    </subcellularLocation>
</comment>
<evidence type="ECO:0000313" key="10">
    <source>
        <dbReference type="Proteomes" id="UP000324091"/>
    </source>
</evidence>
<evidence type="ECO:0000256" key="5">
    <source>
        <dbReference type="ARBA" id="ARBA00022927"/>
    </source>
</evidence>
<dbReference type="EMBL" id="RHFK02000014">
    <property type="protein sequence ID" value="TWW65837.1"/>
    <property type="molecule type" value="Genomic_DNA"/>
</dbReference>
<sequence>MAAKTTFEIGPAGKTAGNYTDVAMAYLQDEKTTGDIDNINLEELDLTTDEFILDEVDIHIQANLEDDLVKEALRTGVDLRQYSKQVESELHRIEQASIKDYIKESQNIASLHNQITACDSILERMEGMLSGFQSDLSSISSEIQTLQQQSVSMNVRLKNRQAVRSHLSQLVDELVVPGAMICTILDSPVTDQEFLEQLHELNSKINFAKELSFRETLACSDIQDIVDRLKLKRLNTAHCMMPPPRFLVEMGLSRWWAVSKIREFILQKIYSFRKPMTNYQIPQNTLLKYRFFYQFLLANERTVAKEIRDEYVDTMSKIYCSYFKSYSSRLLKVQCAHKVGAHLSIDSGNVDVHLKNVQIMQFDNAAIRRYEDVADKDDLMGVEDTAKKGFFSKPSLKSRNTIFTLGQRGAILSPAELEGPILVPHTAQRGDSRYPYETLFRSQHYALLDNGCREFLFLSDFFMVVGNSALDLFNSIMGKTLSMFLKSMSTYVSDCYDSIAVFLCIHIILRFRAITTKRDIPALNKYWEAVLEMLWPRFELILEMNIHSIRNTDPQKLGVLDTRPHYITRRYAEFSSAIVSINQTFPNERTNLLLGQLQVEVENFVLKMAAEFPSRRDQLVFLINNYDMMLSVLMERAADDSKEVEGFQQLLLARTQEFIEEILSSPFGGMIAFVKEAEALMEKGHLDRLKSEEARITQLVRGFSATWKQSVEAMSRDVMRSFTNFKNGTSIIQGALTQLIQYYHGFHKILNQPAFRSLAVRSELINLHHLMVEVKKHKPNF</sequence>
<keyword evidence="6" id="KW-0333">Golgi apparatus</keyword>
<name>A0A5C6NJN4_9TELE</name>
<dbReference type="GO" id="GO:0006896">
    <property type="term" value="P:Golgi to vacuole transport"/>
    <property type="evidence" value="ECO:0007669"/>
    <property type="project" value="TreeGrafter"/>
</dbReference>
<dbReference type="PANTHER" id="PTHR14190">
    <property type="entry name" value="SUPPRESSOR OF ACTIN MUTATIONS 2/VACUOLAR PROTEIN SORTING 52"/>
    <property type="match status" value="1"/>
</dbReference>
<reference evidence="9 10" key="1">
    <citation type="submission" date="2019-04" db="EMBL/GenBank/DDBJ databases">
        <title>Chromosome genome assembly for Takifugu flavidus.</title>
        <authorList>
            <person name="Xiao S."/>
        </authorList>
    </citation>
    <scope>NUCLEOTIDE SEQUENCE [LARGE SCALE GENOMIC DNA]</scope>
    <source>
        <strain evidence="9">HTHZ2018</strain>
        <tissue evidence="9">Muscle</tissue>
    </source>
</reference>
<dbReference type="GO" id="GO:0019905">
    <property type="term" value="F:syntaxin binding"/>
    <property type="evidence" value="ECO:0007669"/>
    <property type="project" value="TreeGrafter"/>
</dbReference>
<dbReference type="GO" id="GO:0015031">
    <property type="term" value="P:protein transport"/>
    <property type="evidence" value="ECO:0007669"/>
    <property type="project" value="UniProtKB-KW"/>
</dbReference>
<organism evidence="9 10">
    <name type="scientific">Takifugu flavidus</name>
    <name type="common">sansaifugu</name>
    <dbReference type="NCBI Taxonomy" id="433684"/>
    <lineage>
        <taxon>Eukaryota</taxon>
        <taxon>Metazoa</taxon>
        <taxon>Chordata</taxon>
        <taxon>Craniata</taxon>
        <taxon>Vertebrata</taxon>
        <taxon>Euteleostomi</taxon>
        <taxon>Actinopterygii</taxon>
        <taxon>Neopterygii</taxon>
        <taxon>Teleostei</taxon>
        <taxon>Neoteleostei</taxon>
        <taxon>Acanthomorphata</taxon>
        <taxon>Eupercaria</taxon>
        <taxon>Tetraodontiformes</taxon>
        <taxon>Tetradontoidea</taxon>
        <taxon>Tetraodontidae</taxon>
        <taxon>Takifugu</taxon>
    </lineage>
</organism>
<dbReference type="Pfam" id="PF20655">
    <property type="entry name" value="Vps52_C"/>
    <property type="match status" value="1"/>
</dbReference>
<feature type="domain" description="Vps52 C-terminal" evidence="8">
    <location>
        <begin position="370"/>
        <end position="659"/>
    </location>
</feature>
<dbReference type="GO" id="GO:0042147">
    <property type="term" value="P:retrograde transport, endosome to Golgi"/>
    <property type="evidence" value="ECO:0007669"/>
    <property type="project" value="TreeGrafter"/>
</dbReference>
<dbReference type="InterPro" id="IPR007258">
    <property type="entry name" value="Vps52"/>
</dbReference>
<evidence type="ECO:0000256" key="2">
    <source>
        <dbReference type="ARBA" id="ARBA00008180"/>
    </source>
</evidence>
<keyword evidence="10" id="KW-1185">Reference proteome</keyword>
<dbReference type="GO" id="GO:0007041">
    <property type="term" value="P:lysosomal transport"/>
    <property type="evidence" value="ECO:0007669"/>
    <property type="project" value="TreeGrafter"/>
</dbReference>
<gene>
    <name evidence="9" type="ORF">D4764_21G0007370</name>
</gene>
<dbReference type="AlphaFoldDB" id="A0A5C6NJN4"/>
<dbReference type="PANTHER" id="PTHR14190:SF7">
    <property type="entry name" value="VACUOLAR PROTEIN SORTING-ASSOCIATED PROTEIN 52 HOMOLOG"/>
    <property type="match status" value="1"/>
</dbReference>
<feature type="domain" description="Vps52 coiled-coil" evidence="7">
    <location>
        <begin position="100"/>
        <end position="234"/>
    </location>
</feature>
<dbReference type="InterPro" id="IPR048319">
    <property type="entry name" value="Vps52_CC"/>
</dbReference>
<dbReference type="GO" id="GO:0032456">
    <property type="term" value="P:endocytic recycling"/>
    <property type="evidence" value="ECO:0007669"/>
    <property type="project" value="TreeGrafter"/>
</dbReference>
<comment type="caution">
    <text evidence="9">The sequence shown here is derived from an EMBL/GenBank/DDBJ whole genome shotgun (WGS) entry which is preliminary data.</text>
</comment>
<keyword evidence="4" id="KW-0813">Transport</keyword>
<evidence type="ECO:0000259" key="8">
    <source>
        <dbReference type="Pfam" id="PF20655"/>
    </source>
</evidence>
<evidence type="ECO:0000259" key="7">
    <source>
        <dbReference type="Pfam" id="PF04129"/>
    </source>
</evidence>
<evidence type="ECO:0000256" key="1">
    <source>
        <dbReference type="ARBA" id="ARBA00004601"/>
    </source>
</evidence>
<dbReference type="GO" id="GO:0000938">
    <property type="term" value="C:GARP complex"/>
    <property type="evidence" value="ECO:0007669"/>
    <property type="project" value="TreeGrafter"/>
</dbReference>
<dbReference type="Pfam" id="PF04129">
    <property type="entry name" value="Vps52_CC"/>
    <property type="match status" value="2"/>
</dbReference>
<evidence type="ECO:0000256" key="4">
    <source>
        <dbReference type="ARBA" id="ARBA00022448"/>
    </source>
</evidence>
<comment type="similarity">
    <text evidence="2">Belongs to the VPS52 family.</text>
</comment>